<accession>A0A367FKR8</accession>
<reference evidence="3 4" key="1">
    <citation type="submission" date="2018-06" db="EMBL/GenBank/DDBJ databases">
        <title>Sphaerisporangium craniellae sp. nov., isolated from a marine sponge in the South China Sea.</title>
        <authorList>
            <person name="Li L."/>
        </authorList>
    </citation>
    <scope>NUCLEOTIDE SEQUENCE [LARGE SCALE GENOMIC DNA]</scope>
    <source>
        <strain evidence="3 4">CCTCC AA 208026</strain>
    </source>
</reference>
<comment type="caution">
    <text evidence="3">The sequence shown here is derived from an EMBL/GenBank/DDBJ whole genome shotgun (WGS) entry which is preliminary data.</text>
</comment>
<dbReference type="Pfam" id="PF15644">
    <property type="entry name" value="Gln_amidase"/>
    <property type="match status" value="1"/>
</dbReference>
<feature type="domain" description="Tox-PL" evidence="2">
    <location>
        <begin position="174"/>
        <end position="285"/>
    </location>
</feature>
<evidence type="ECO:0000259" key="2">
    <source>
        <dbReference type="Pfam" id="PF15644"/>
    </source>
</evidence>
<evidence type="ECO:0000313" key="4">
    <source>
        <dbReference type="Proteomes" id="UP000253094"/>
    </source>
</evidence>
<evidence type="ECO:0000256" key="1">
    <source>
        <dbReference type="SAM" id="MobiDB-lite"/>
    </source>
</evidence>
<keyword evidence="4" id="KW-1185">Reference proteome</keyword>
<dbReference type="InterPro" id="IPR028908">
    <property type="entry name" value="Tox-PL_dom"/>
</dbReference>
<dbReference type="EMBL" id="QOIL01000006">
    <property type="protein sequence ID" value="RCG30841.1"/>
    <property type="molecule type" value="Genomic_DNA"/>
</dbReference>
<protein>
    <recommendedName>
        <fullName evidence="2">Tox-PL domain-containing protein</fullName>
    </recommendedName>
</protein>
<dbReference type="AlphaFoldDB" id="A0A367FKR8"/>
<sequence>MGTFRSSFTKGGYNPVVTSDGVRWRDYELAAETPGDERRPTVHPLVSEKTPPPPWQDPAPQVTPPGWREQSPWQAVTGVQWCDGRDDSSATARDGLLPEWPGPVEDWFDMVGRPSRLDTSRPYGSPGGLAWPDPQVQRDLCQALPEGARFPDPRGTWIRLVNGEGPAEDPFRATNALDCALAVISTWHGEPMVAAPRLPEYDRLGRPVLSGEAGGVARAERWLGHRFEYVGQGRRAYTAIAQRLRTGGHGASAVLVTRRPSGGAHAWNAVNSAGAVVWVDAQRGHTSVDPPRGPVTGVFCVVMDRRGRRL</sequence>
<evidence type="ECO:0000313" key="3">
    <source>
        <dbReference type="EMBL" id="RCG30841.1"/>
    </source>
</evidence>
<name>A0A367FKR8_9ACTN</name>
<dbReference type="Proteomes" id="UP000253094">
    <property type="component" value="Unassembled WGS sequence"/>
</dbReference>
<organism evidence="3 4">
    <name type="scientific">Sphaerisporangium album</name>
    <dbReference type="NCBI Taxonomy" id="509200"/>
    <lineage>
        <taxon>Bacteria</taxon>
        <taxon>Bacillati</taxon>
        <taxon>Actinomycetota</taxon>
        <taxon>Actinomycetes</taxon>
        <taxon>Streptosporangiales</taxon>
        <taxon>Streptosporangiaceae</taxon>
        <taxon>Sphaerisporangium</taxon>
    </lineage>
</organism>
<gene>
    <name evidence="3" type="ORF">DQ384_12760</name>
</gene>
<proteinExistence type="predicted"/>
<dbReference type="OrthoDB" id="4554584at2"/>
<feature type="region of interest" description="Disordered" evidence="1">
    <location>
        <begin position="31"/>
        <end position="70"/>
    </location>
</feature>
<feature type="compositionally biased region" description="Pro residues" evidence="1">
    <location>
        <begin position="50"/>
        <end position="63"/>
    </location>
</feature>